<evidence type="ECO:0000256" key="1">
    <source>
        <dbReference type="ARBA" id="ARBA00005233"/>
    </source>
</evidence>
<dbReference type="GO" id="GO:0007155">
    <property type="term" value="P:cell adhesion"/>
    <property type="evidence" value="ECO:0007669"/>
    <property type="project" value="InterPro"/>
</dbReference>
<dbReference type="InterPro" id="IPR012902">
    <property type="entry name" value="N_methyl_site"/>
</dbReference>
<feature type="transmembrane region" description="Helical" evidence="3">
    <location>
        <begin position="7"/>
        <end position="31"/>
    </location>
</feature>
<protein>
    <submittedName>
        <fullName evidence="4">Prepilin-type cleavage/methylation domain-containing protein</fullName>
    </submittedName>
</protein>
<evidence type="ECO:0000313" key="5">
    <source>
        <dbReference type="Proteomes" id="UP000217780"/>
    </source>
</evidence>
<proteinExistence type="inferred from homology"/>
<evidence type="ECO:0000256" key="3">
    <source>
        <dbReference type="SAM" id="Phobius"/>
    </source>
</evidence>
<comment type="caution">
    <text evidence="4">The sequence shown here is derived from an EMBL/GenBank/DDBJ whole genome shotgun (WGS) entry which is preliminary data.</text>
</comment>
<dbReference type="SUPFAM" id="SSF54523">
    <property type="entry name" value="Pili subunits"/>
    <property type="match status" value="1"/>
</dbReference>
<reference evidence="4 5" key="1">
    <citation type="submission" date="2017-08" db="EMBL/GenBank/DDBJ databases">
        <title>WGS of Clinical strains of the CDC Group NO-1 linked to zoonotic infections in humans.</title>
        <authorList>
            <person name="Bernier A.-M."/>
            <person name="Bernard K."/>
        </authorList>
    </citation>
    <scope>NUCLEOTIDE SEQUENCE [LARGE SCALE GENOMIC DNA]</scope>
    <source>
        <strain evidence="4 5">NML91-0035</strain>
    </source>
</reference>
<dbReference type="AlphaFoldDB" id="A0A2A2T542"/>
<dbReference type="GO" id="GO:0044096">
    <property type="term" value="C:type IV pilus"/>
    <property type="evidence" value="ECO:0007669"/>
    <property type="project" value="TreeGrafter"/>
</dbReference>
<comment type="similarity">
    <text evidence="1">Belongs to the N-Me-Phe pilin family.</text>
</comment>
<dbReference type="Pfam" id="PF07963">
    <property type="entry name" value="N_methyl"/>
    <property type="match status" value="1"/>
</dbReference>
<evidence type="ECO:0000256" key="2">
    <source>
        <dbReference type="ARBA" id="ARBA00022481"/>
    </source>
</evidence>
<dbReference type="Pfam" id="PF00114">
    <property type="entry name" value="Pilin"/>
    <property type="match status" value="1"/>
</dbReference>
<dbReference type="PANTHER" id="PTHR30093">
    <property type="entry name" value="GENERAL SECRETION PATHWAY PROTEIN G"/>
    <property type="match status" value="1"/>
</dbReference>
<keyword evidence="3" id="KW-1133">Transmembrane helix</keyword>
<dbReference type="PANTHER" id="PTHR30093:SF34">
    <property type="entry name" value="PREPILIN PEPTIDASE-DEPENDENT PROTEIN D"/>
    <property type="match status" value="1"/>
</dbReference>
<dbReference type="Gene3D" id="3.30.700.10">
    <property type="entry name" value="Glycoprotein, Type 4 Pilin"/>
    <property type="match status" value="1"/>
</dbReference>
<organism evidence="4 5">
    <name type="scientific">Vandammella animalimorsus</name>
    <dbReference type="NCBI Taxonomy" id="2029117"/>
    <lineage>
        <taxon>Bacteria</taxon>
        <taxon>Pseudomonadati</taxon>
        <taxon>Pseudomonadota</taxon>
        <taxon>Betaproteobacteria</taxon>
        <taxon>Burkholderiales</taxon>
        <taxon>Comamonadaceae</taxon>
        <taxon>Vandammella</taxon>
    </lineage>
</organism>
<keyword evidence="3" id="KW-0812">Transmembrane</keyword>
<dbReference type="InterPro" id="IPR001082">
    <property type="entry name" value="Pilin"/>
</dbReference>
<name>A0A2A2T542_9BURK</name>
<dbReference type="GO" id="GO:0043107">
    <property type="term" value="P:type IV pilus-dependent motility"/>
    <property type="evidence" value="ECO:0007669"/>
    <property type="project" value="TreeGrafter"/>
</dbReference>
<accession>A0A2A2T542</accession>
<keyword evidence="2" id="KW-0488">Methylation</keyword>
<dbReference type="Proteomes" id="UP000217780">
    <property type="component" value="Unassembled WGS sequence"/>
</dbReference>
<dbReference type="InterPro" id="IPR045584">
    <property type="entry name" value="Pilin-like"/>
</dbReference>
<dbReference type="NCBIfam" id="TIGR02532">
    <property type="entry name" value="IV_pilin_GFxxxE"/>
    <property type="match status" value="1"/>
</dbReference>
<sequence>MRMKKNGFSLIELMVVVAIVGILASVAIPAYQSYVGRAQLAEAFSLASSARSAMHEFHDRAGAWPSSNMSAGLASPGSISGKYVASVTISGPNIVAQMRSSNVTAGLAGKTLTLTTSVHPNGSYVWACSSTADKVYLPSSCN</sequence>
<keyword evidence="3" id="KW-0472">Membrane</keyword>
<evidence type="ECO:0000313" key="4">
    <source>
        <dbReference type="EMBL" id="PAX16611.1"/>
    </source>
</evidence>
<dbReference type="EMBL" id="NTBI01000006">
    <property type="protein sequence ID" value="PAX16611.1"/>
    <property type="molecule type" value="Genomic_DNA"/>
</dbReference>
<gene>
    <name evidence="4" type="ORF">CLI92_07680</name>
</gene>